<feature type="transmembrane region" description="Helical" evidence="1">
    <location>
        <begin position="74"/>
        <end position="98"/>
    </location>
</feature>
<evidence type="ECO:0000313" key="2">
    <source>
        <dbReference type="EMBL" id="OAH97755.1"/>
    </source>
</evidence>
<dbReference type="Proteomes" id="UP000078090">
    <property type="component" value="Unassembled WGS sequence"/>
</dbReference>
<keyword evidence="1" id="KW-1133">Transmembrane helix</keyword>
<keyword evidence="1" id="KW-0472">Membrane</keyword>
<reference evidence="2 3" key="1">
    <citation type="submission" date="2016-03" db="EMBL/GenBank/DDBJ databases">
        <authorList>
            <person name="Ploux O."/>
        </authorList>
    </citation>
    <scope>NUCLEOTIDE SEQUENCE [LARGE SCALE GENOMIC DNA]</scope>
    <source>
        <strain evidence="2 3">R-45363</strain>
    </source>
</reference>
<dbReference type="EMBL" id="LUUG01000116">
    <property type="protein sequence ID" value="OAH97755.1"/>
    <property type="molecule type" value="Genomic_DNA"/>
</dbReference>
<comment type="caution">
    <text evidence="2">The sequence shown here is derived from an EMBL/GenBank/DDBJ whole genome shotgun (WGS) entry which is preliminary data.</text>
</comment>
<name>A0A177LWB2_METMH</name>
<gene>
    <name evidence="2" type="ORF">A1332_21290</name>
</gene>
<feature type="transmembrane region" description="Helical" evidence="1">
    <location>
        <begin position="176"/>
        <end position="198"/>
    </location>
</feature>
<sequence length="303" mass="32371">MILRSVAFDGDRQKGLPAPLSMCGIPAAPLRAIPAESYGARRGIREETRPDSKALLAYTDDIQKPFNLLLCEKGIFMLPFIAIPVLHSSGMWIASTAAVGYVGGTLSSTWIGAFVVGNAGLLSSIGITSAAGVYAALGGTVSSASTALGSGLSAIGLSGLAQSIGLAPATFLGLTLASWAVISSTVLIISGSGLIYFVGRRKLQLINDERRKGCLKDTTWREILEEVQDYEKQAMTALLEKLGEESKDIFVRRESETVEIKDVNYSIRDLKYVVEKNGAARIVKSSLIPFRRLVVYTVKAAHS</sequence>
<proteinExistence type="predicted"/>
<evidence type="ECO:0000313" key="3">
    <source>
        <dbReference type="Proteomes" id="UP000078090"/>
    </source>
</evidence>
<organism evidence="2 3">
    <name type="scientific">Methylomonas methanica</name>
    <dbReference type="NCBI Taxonomy" id="421"/>
    <lineage>
        <taxon>Bacteria</taxon>
        <taxon>Pseudomonadati</taxon>
        <taxon>Pseudomonadota</taxon>
        <taxon>Gammaproteobacteria</taxon>
        <taxon>Methylococcales</taxon>
        <taxon>Methylococcaceae</taxon>
        <taxon>Methylomonas</taxon>
    </lineage>
</organism>
<feature type="transmembrane region" description="Helical" evidence="1">
    <location>
        <begin position="110"/>
        <end position="137"/>
    </location>
</feature>
<protein>
    <submittedName>
        <fullName evidence="2">Uncharacterized protein</fullName>
    </submittedName>
</protein>
<accession>A0A177LWB2</accession>
<evidence type="ECO:0000256" key="1">
    <source>
        <dbReference type="SAM" id="Phobius"/>
    </source>
</evidence>
<keyword evidence="1" id="KW-0812">Transmembrane</keyword>
<dbReference type="AlphaFoldDB" id="A0A177LWB2"/>